<dbReference type="AlphaFoldDB" id="A0A7J0E115"/>
<evidence type="ECO:0000313" key="1">
    <source>
        <dbReference type="EMBL" id="GFY80204.1"/>
    </source>
</evidence>
<reference evidence="1 2" key="1">
    <citation type="submission" date="2019-07" db="EMBL/GenBank/DDBJ databases">
        <title>De Novo Assembly of kiwifruit Actinidia rufa.</title>
        <authorList>
            <person name="Sugita-Konishi S."/>
            <person name="Sato K."/>
            <person name="Mori E."/>
            <person name="Abe Y."/>
            <person name="Kisaki G."/>
            <person name="Hamano K."/>
            <person name="Suezawa K."/>
            <person name="Otani M."/>
            <person name="Fukuda T."/>
            <person name="Manabe T."/>
            <person name="Gomi K."/>
            <person name="Tabuchi M."/>
            <person name="Akimitsu K."/>
            <person name="Kataoka I."/>
        </authorList>
    </citation>
    <scope>NUCLEOTIDE SEQUENCE [LARGE SCALE GENOMIC DNA]</scope>
    <source>
        <strain evidence="2">cv. Fuchu</strain>
    </source>
</reference>
<evidence type="ECO:0000313" key="2">
    <source>
        <dbReference type="Proteomes" id="UP000585474"/>
    </source>
</evidence>
<comment type="caution">
    <text evidence="1">The sequence shown here is derived from an EMBL/GenBank/DDBJ whole genome shotgun (WGS) entry which is preliminary data.</text>
</comment>
<keyword evidence="2" id="KW-1185">Reference proteome</keyword>
<dbReference type="Proteomes" id="UP000585474">
    <property type="component" value="Unassembled WGS sequence"/>
</dbReference>
<gene>
    <name evidence="1" type="ORF">Acr_01g0000130</name>
</gene>
<dbReference type="EMBL" id="BJWL01000001">
    <property type="protein sequence ID" value="GFY80204.1"/>
    <property type="molecule type" value="Genomic_DNA"/>
</dbReference>
<accession>A0A7J0E115</accession>
<protein>
    <submittedName>
        <fullName evidence="1">Uncharacterized protein</fullName>
    </submittedName>
</protein>
<proteinExistence type="predicted"/>
<sequence length="101" mass="11641">MSDRRGLVRESLQWEKAAFVDCGVREGRAVIAGKDWMGVEVRESRAFSCPQPQWKLEGGEDRIAVECGDADENRRRYGRQQEGHHRYFADLLRSSCLEDPQ</sequence>
<name>A0A7J0E115_9ERIC</name>
<organism evidence="1 2">
    <name type="scientific">Actinidia rufa</name>
    <dbReference type="NCBI Taxonomy" id="165716"/>
    <lineage>
        <taxon>Eukaryota</taxon>
        <taxon>Viridiplantae</taxon>
        <taxon>Streptophyta</taxon>
        <taxon>Embryophyta</taxon>
        <taxon>Tracheophyta</taxon>
        <taxon>Spermatophyta</taxon>
        <taxon>Magnoliopsida</taxon>
        <taxon>eudicotyledons</taxon>
        <taxon>Gunneridae</taxon>
        <taxon>Pentapetalae</taxon>
        <taxon>asterids</taxon>
        <taxon>Ericales</taxon>
        <taxon>Actinidiaceae</taxon>
        <taxon>Actinidia</taxon>
    </lineage>
</organism>